<dbReference type="InterPro" id="IPR036770">
    <property type="entry name" value="Ankyrin_rpt-contain_sf"/>
</dbReference>
<dbReference type="GeneID" id="19459971"/>
<organism evidence="2 3">
    <name type="scientific">Glarea lozoyensis (strain ATCC 20868 / MF5171)</name>
    <dbReference type="NCBI Taxonomy" id="1116229"/>
    <lineage>
        <taxon>Eukaryota</taxon>
        <taxon>Fungi</taxon>
        <taxon>Dikarya</taxon>
        <taxon>Ascomycota</taxon>
        <taxon>Pezizomycotina</taxon>
        <taxon>Leotiomycetes</taxon>
        <taxon>Helotiales</taxon>
        <taxon>Helotiaceae</taxon>
        <taxon>Glarea</taxon>
    </lineage>
</organism>
<gene>
    <name evidence="2" type="ORF">GLAREA_00913</name>
</gene>
<dbReference type="RefSeq" id="XP_008083862.1">
    <property type="nucleotide sequence ID" value="XM_008085671.1"/>
</dbReference>
<keyword evidence="3" id="KW-1185">Reference proteome</keyword>
<feature type="region of interest" description="Disordered" evidence="1">
    <location>
        <begin position="1"/>
        <end position="26"/>
    </location>
</feature>
<accession>S3DTM7</accession>
<dbReference type="OrthoDB" id="7464126at2759"/>
<dbReference type="HOGENOM" id="CLU_735770_0_0_1"/>
<dbReference type="EMBL" id="KE145367">
    <property type="protein sequence ID" value="EPE29753.1"/>
    <property type="molecule type" value="Genomic_DNA"/>
</dbReference>
<name>S3DTM7_GLAL2</name>
<evidence type="ECO:0000256" key="1">
    <source>
        <dbReference type="SAM" id="MobiDB-lite"/>
    </source>
</evidence>
<reference evidence="2 3" key="1">
    <citation type="journal article" date="2013" name="BMC Genomics">
        <title>Genomics-driven discovery of the pneumocandin biosynthetic gene cluster in the fungus Glarea lozoyensis.</title>
        <authorList>
            <person name="Chen L."/>
            <person name="Yue Q."/>
            <person name="Zhang X."/>
            <person name="Xiang M."/>
            <person name="Wang C."/>
            <person name="Li S."/>
            <person name="Che Y."/>
            <person name="Ortiz-Lopez F.J."/>
            <person name="Bills G.F."/>
            <person name="Liu X."/>
            <person name="An Z."/>
        </authorList>
    </citation>
    <scope>NUCLEOTIDE SEQUENCE [LARGE SCALE GENOMIC DNA]</scope>
    <source>
        <strain evidence="3">ATCC 20868 / MF5171</strain>
    </source>
</reference>
<proteinExistence type="predicted"/>
<evidence type="ECO:0000313" key="3">
    <source>
        <dbReference type="Proteomes" id="UP000016922"/>
    </source>
</evidence>
<dbReference type="Proteomes" id="UP000016922">
    <property type="component" value="Unassembled WGS sequence"/>
</dbReference>
<feature type="compositionally biased region" description="Polar residues" evidence="1">
    <location>
        <begin position="1"/>
        <end position="17"/>
    </location>
</feature>
<dbReference type="KEGG" id="glz:GLAREA_00913"/>
<dbReference type="Gene3D" id="1.25.40.20">
    <property type="entry name" value="Ankyrin repeat-containing domain"/>
    <property type="match status" value="1"/>
</dbReference>
<evidence type="ECO:0000313" key="2">
    <source>
        <dbReference type="EMBL" id="EPE29753.1"/>
    </source>
</evidence>
<dbReference type="AlphaFoldDB" id="S3DTM7"/>
<dbReference type="SUPFAM" id="SSF48403">
    <property type="entry name" value="Ankyrin repeat"/>
    <property type="match status" value="1"/>
</dbReference>
<sequence length="376" mass="42668">MPSVITERSSGNLSTNIGPHRIRDDRKDRPQNLSVVAVASRPMHLEELREAIAIEPKDEFLRTDRLVNQMERLVLWCDFLISPPLRESKFHFRLNMEEYAAGLACLTYLNFNNFNRQLETPQRASTDTLSTIQAHDLVKTTAASSGDILFKFGARLSGSLRRQKTNFDSLGRLLDLRGRKLTPASSILRANHPFLAYAAENWLRHTRQFSNYELSDYDHIPPDTPDRRLWMSSVIERRPWANLFNDSEDRKTNATIMQNIVLDYNYTALLGCIDSGNTVEDGSVAAILRNDVDLFALAFEALKRDLGELFLTLSQNRSEIFVTEATRRLSAAAENGNVREIELLRKMGADFGAPTSLSQPYTPLYLAARHGHKDAL</sequence>
<protein>
    <submittedName>
        <fullName evidence="2">Uncharacterized protein</fullName>
    </submittedName>
</protein>